<dbReference type="AlphaFoldDB" id="A0A8S4AQ98"/>
<dbReference type="Proteomes" id="UP000677803">
    <property type="component" value="Unassembled WGS sequence"/>
</dbReference>
<keyword evidence="1" id="KW-1133">Transmembrane helix</keyword>
<gene>
    <name evidence="2" type="ORF">MMEN_LOCUS7596</name>
</gene>
<sequence length="177" mass="19892">MCLTSCDMQLNIYRKHRGGIPKLGKRFIFAVNMMVTIRCWAADVLLLNSSELPPPNGSDLLTGGCIKTREGLSCRTFWFIMDRTVLLFLLAVQVFLIITALRSADAAALPADEHQQQLQTLHPEKVQVQRMRITADKQRLPHCAFFIGGCSLVGKVDFDGNLKPKPTKAKPLREIKR</sequence>
<evidence type="ECO:0000313" key="3">
    <source>
        <dbReference type="Proteomes" id="UP000677803"/>
    </source>
</evidence>
<name>A0A8S4AQ98_9TELE</name>
<reference evidence="2" key="1">
    <citation type="submission" date="2021-05" db="EMBL/GenBank/DDBJ databases">
        <authorList>
            <person name="Tigano A."/>
        </authorList>
    </citation>
    <scope>NUCLEOTIDE SEQUENCE</scope>
</reference>
<keyword evidence="1" id="KW-0472">Membrane</keyword>
<comment type="caution">
    <text evidence="2">The sequence shown here is derived from an EMBL/GenBank/DDBJ whole genome shotgun (WGS) entry which is preliminary data.</text>
</comment>
<protein>
    <submittedName>
        <fullName evidence="2">(Atlantic silverside) hypothetical protein</fullName>
    </submittedName>
</protein>
<dbReference type="EMBL" id="CAJRST010007779">
    <property type="protein sequence ID" value="CAG5896522.1"/>
    <property type="molecule type" value="Genomic_DNA"/>
</dbReference>
<proteinExistence type="predicted"/>
<keyword evidence="3" id="KW-1185">Reference proteome</keyword>
<organism evidence="2 3">
    <name type="scientific">Menidia menidia</name>
    <name type="common">Atlantic silverside</name>
    <dbReference type="NCBI Taxonomy" id="238744"/>
    <lineage>
        <taxon>Eukaryota</taxon>
        <taxon>Metazoa</taxon>
        <taxon>Chordata</taxon>
        <taxon>Craniata</taxon>
        <taxon>Vertebrata</taxon>
        <taxon>Euteleostomi</taxon>
        <taxon>Actinopterygii</taxon>
        <taxon>Neopterygii</taxon>
        <taxon>Teleostei</taxon>
        <taxon>Neoteleostei</taxon>
        <taxon>Acanthomorphata</taxon>
        <taxon>Ovalentaria</taxon>
        <taxon>Atherinomorphae</taxon>
        <taxon>Atheriniformes</taxon>
        <taxon>Atherinopsidae</taxon>
        <taxon>Menidiinae</taxon>
        <taxon>Menidia</taxon>
    </lineage>
</organism>
<evidence type="ECO:0000313" key="2">
    <source>
        <dbReference type="EMBL" id="CAG5896522.1"/>
    </source>
</evidence>
<evidence type="ECO:0000256" key="1">
    <source>
        <dbReference type="SAM" id="Phobius"/>
    </source>
</evidence>
<accession>A0A8S4AQ98</accession>
<feature type="transmembrane region" description="Helical" evidence="1">
    <location>
        <begin position="77"/>
        <end position="101"/>
    </location>
</feature>
<keyword evidence="1" id="KW-0812">Transmembrane</keyword>